<gene>
    <name evidence="2" type="ORF">TAV2_LOCUS25856</name>
</gene>
<feature type="transmembrane region" description="Helical" evidence="1">
    <location>
        <begin position="25"/>
        <end position="43"/>
    </location>
</feature>
<keyword evidence="1" id="KW-0812">Transmembrane</keyword>
<reference evidence="2 3" key="1">
    <citation type="submission" date="2022-03" db="EMBL/GenBank/DDBJ databases">
        <authorList>
            <person name="Nunn A."/>
            <person name="Chopra R."/>
            <person name="Nunn A."/>
            <person name="Contreras Garrido A."/>
        </authorList>
    </citation>
    <scope>NUCLEOTIDE SEQUENCE [LARGE SCALE GENOMIC DNA]</scope>
</reference>
<dbReference type="Proteomes" id="UP000836841">
    <property type="component" value="Chromosome 7"/>
</dbReference>
<evidence type="ECO:0008006" key="4">
    <source>
        <dbReference type="Google" id="ProtNLM"/>
    </source>
</evidence>
<feature type="non-terminal residue" evidence="2">
    <location>
        <position position="1"/>
    </location>
</feature>
<sequence length="183" mass="20502">RPIYSFSFFYLIFRFVFFLYFKDRFMASVGNTLCLVVALLLIYQKTATCREAAAPVQPKTFPQYDDDSPFDVCRWVICGGGSCNKTNVLSYNCHCREGYKNLFHIAMLPCIKNCTIGKDCLDNVIIPFSNASSFSPSPLPESSKNLTDSSNNQAAGLNLRGSSLWLIASLLCVSIAPWNLLYI</sequence>
<accession>A0AAU9T7V5</accession>
<dbReference type="PANTHER" id="PTHR33881:SF7">
    <property type="entry name" value="NEUROGENIC LOCUS NOTCH-LIKE PROTEIN"/>
    <property type="match status" value="1"/>
</dbReference>
<dbReference type="AlphaFoldDB" id="A0AAU9T7V5"/>
<organism evidence="2 3">
    <name type="scientific">Thlaspi arvense</name>
    <name type="common">Field penny-cress</name>
    <dbReference type="NCBI Taxonomy" id="13288"/>
    <lineage>
        <taxon>Eukaryota</taxon>
        <taxon>Viridiplantae</taxon>
        <taxon>Streptophyta</taxon>
        <taxon>Embryophyta</taxon>
        <taxon>Tracheophyta</taxon>
        <taxon>Spermatophyta</taxon>
        <taxon>Magnoliopsida</taxon>
        <taxon>eudicotyledons</taxon>
        <taxon>Gunneridae</taxon>
        <taxon>Pentapetalae</taxon>
        <taxon>rosids</taxon>
        <taxon>malvids</taxon>
        <taxon>Brassicales</taxon>
        <taxon>Brassicaceae</taxon>
        <taxon>Thlaspideae</taxon>
        <taxon>Thlaspi</taxon>
    </lineage>
</organism>
<keyword evidence="1" id="KW-0472">Membrane</keyword>
<dbReference type="PANTHER" id="PTHR33881">
    <property type="entry name" value="NEUROGENIC LOCUS NOTCH-LIKE PROTEIN"/>
    <property type="match status" value="1"/>
</dbReference>
<keyword evidence="1" id="KW-1133">Transmembrane helix</keyword>
<evidence type="ECO:0000256" key="1">
    <source>
        <dbReference type="SAM" id="Phobius"/>
    </source>
</evidence>
<evidence type="ECO:0000313" key="3">
    <source>
        <dbReference type="Proteomes" id="UP000836841"/>
    </source>
</evidence>
<proteinExistence type="predicted"/>
<name>A0AAU9T7V5_THLAR</name>
<evidence type="ECO:0000313" key="2">
    <source>
        <dbReference type="EMBL" id="CAH2079138.1"/>
    </source>
</evidence>
<protein>
    <recommendedName>
        <fullName evidence="4">EGF-like domain-containing protein</fullName>
    </recommendedName>
</protein>
<keyword evidence="3" id="KW-1185">Reference proteome</keyword>
<feature type="transmembrane region" description="Helical" evidence="1">
    <location>
        <begin position="164"/>
        <end position="182"/>
    </location>
</feature>
<dbReference type="EMBL" id="OU466863">
    <property type="protein sequence ID" value="CAH2079138.1"/>
    <property type="molecule type" value="Genomic_DNA"/>
</dbReference>